<dbReference type="InterPro" id="IPR017853">
    <property type="entry name" value="GH"/>
</dbReference>
<keyword evidence="5 6" id="KW-0326">Glycosidase</keyword>
<protein>
    <recommendedName>
        <fullName evidence="3 6">Arabinogalactan endo-beta-1,4-galactanase</fullName>
        <ecNumber evidence="3 6">3.2.1.89</ecNumber>
    </recommendedName>
</protein>
<organism evidence="7 8">
    <name type="scientific">Flavobacterium hydrophilum</name>
    <dbReference type="NCBI Taxonomy" id="2211445"/>
    <lineage>
        <taxon>Bacteria</taxon>
        <taxon>Pseudomonadati</taxon>
        <taxon>Bacteroidota</taxon>
        <taxon>Flavobacteriia</taxon>
        <taxon>Flavobacteriales</taxon>
        <taxon>Flavobacteriaceae</taxon>
        <taxon>Flavobacterium</taxon>
    </lineage>
</organism>
<dbReference type="GO" id="GO:0031218">
    <property type="term" value="F:arabinogalactan endo-1,4-beta-galactosidase activity"/>
    <property type="evidence" value="ECO:0007669"/>
    <property type="project" value="UniProtKB-EC"/>
</dbReference>
<sequence length="369" mass="41066">MILQIKKRLSIIALLMITAIQFSCSNNDSSDTPIVDPPAADDTFIRATDVSYLPEMEERGTKFYSNGKAEDMLTTLRNAGCNTVRIRLWNNPSNGHSGFAEVKKFAKRIKQSGLRVWLTVHYSDHWADPGVQTTPKEWENLSFTDLKTAVSAYTTKIITEINPDIIQIGNEINSGLLWPQGNLISNEQQCIDILKAASAAVRAKAPNTKIMIHYAGVNGGGTDWFFNKMKTIDYDYIGLSYYPVWHGKDISQIKTTLDALGKKYSKRVLIAETAYPFTLSFNDFTNNIVGAADQLVPNYPATPAGQRTFVLAVRNQVESSEFGQGFAYWGGEWVAFKGQQATNGSTFENQALYSFDNNALSVMQAFSKD</sequence>
<dbReference type="GO" id="GO:0015926">
    <property type="term" value="F:glucosidase activity"/>
    <property type="evidence" value="ECO:0007669"/>
    <property type="project" value="InterPro"/>
</dbReference>
<comment type="catalytic activity">
    <reaction evidence="1 6">
        <text>The enzyme specifically hydrolyzes (1-&gt;4)-beta-D-galactosidic linkages in type I arabinogalactans.</text>
        <dbReference type="EC" id="3.2.1.89"/>
    </reaction>
</comment>
<dbReference type="Gene3D" id="3.20.20.80">
    <property type="entry name" value="Glycosidases"/>
    <property type="match status" value="1"/>
</dbReference>
<dbReference type="Proteomes" id="UP000247681">
    <property type="component" value="Unassembled WGS sequence"/>
</dbReference>
<keyword evidence="4 6" id="KW-0378">Hydrolase</keyword>
<keyword evidence="6" id="KW-0732">Signal</keyword>
<dbReference type="RefSeq" id="WP_110345473.1">
    <property type="nucleotide sequence ID" value="NZ_QJHL01000001.1"/>
</dbReference>
<dbReference type="InterPro" id="IPR011683">
    <property type="entry name" value="Glyco_hydro_53"/>
</dbReference>
<evidence type="ECO:0000256" key="6">
    <source>
        <dbReference type="RuleBase" id="RU361192"/>
    </source>
</evidence>
<gene>
    <name evidence="7" type="ORF">DMB68_04630</name>
</gene>
<reference evidence="7 8" key="1">
    <citation type="submission" date="2018-05" db="EMBL/GenBank/DDBJ databases">
        <title>Flavobacterium sp. strain IMCC34758, incomplete genome.</title>
        <authorList>
            <person name="Joung Y."/>
        </authorList>
    </citation>
    <scope>NUCLEOTIDE SEQUENCE [LARGE SCALE GENOMIC DNA]</scope>
    <source>
        <strain evidence="7 8">IMCC34758</strain>
    </source>
</reference>
<evidence type="ECO:0000256" key="1">
    <source>
        <dbReference type="ARBA" id="ARBA00001695"/>
    </source>
</evidence>
<dbReference type="PANTHER" id="PTHR34983">
    <property type="entry name" value="ARABINOGALACTAN ENDO-BETA-1,4-GALACTANASE A"/>
    <property type="match status" value="1"/>
</dbReference>
<dbReference type="AlphaFoldDB" id="A0A2V4C5L0"/>
<comment type="caution">
    <text evidence="7">The sequence shown here is derived from an EMBL/GenBank/DDBJ whole genome shotgun (WGS) entry which is preliminary data.</text>
</comment>
<evidence type="ECO:0000256" key="2">
    <source>
        <dbReference type="ARBA" id="ARBA00010687"/>
    </source>
</evidence>
<dbReference type="EC" id="3.2.1.89" evidence="3 6"/>
<feature type="chain" id="PRO_5015797481" description="Arabinogalactan endo-beta-1,4-galactanase" evidence="6">
    <location>
        <begin position="26"/>
        <end position="369"/>
    </location>
</feature>
<dbReference type="OrthoDB" id="9768786at2"/>
<dbReference type="SUPFAM" id="SSF51445">
    <property type="entry name" value="(Trans)glycosidases"/>
    <property type="match status" value="1"/>
</dbReference>
<dbReference type="PANTHER" id="PTHR34983:SF1">
    <property type="entry name" value="ARABINOGALACTAN ENDO-BETA-1,4-GALACTANASE A"/>
    <property type="match status" value="1"/>
</dbReference>
<evidence type="ECO:0000313" key="7">
    <source>
        <dbReference type="EMBL" id="PXY46465.1"/>
    </source>
</evidence>
<evidence type="ECO:0000313" key="8">
    <source>
        <dbReference type="Proteomes" id="UP000247681"/>
    </source>
</evidence>
<proteinExistence type="inferred from homology"/>
<comment type="similarity">
    <text evidence="2 6">Belongs to the glycosyl hydrolase 53 family.</text>
</comment>
<feature type="signal peptide" evidence="6">
    <location>
        <begin position="1"/>
        <end position="25"/>
    </location>
</feature>
<name>A0A2V4C5L0_9FLAO</name>
<evidence type="ECO:0000256" key="3">
    <source>
        <dbReference type="ARBA" id="ARBA00012556"/>
    </source>
</evidence>
<keyword evidence="8" id="KW-1185">Reference proteome</keyword>
<dbReference type="Pfam" id="PF07745">
    <property type="entry name" value="Glyco_hydro_53"/>
    <property type="match status" value="1"/>
</dbReference>
<dbReference type="GO" id="GO:0045490">
    <property type="term" value="P:pectin catabolic process"/>
    <property type="evidence" value="ECO:0007669"/>
    <property type="project" value="TreeGrafter"/>
</dbReference>
<dbReference type="EMBL" id="QJHL01000001">
    <property type="protein sequence ID" value="PXY46465.1"/>
    <property type="molecule type" value="Genomic_DNA"/>
</dbReference>
<evidence type="ECO:0000256" key="4">
    <source>
        <dbReference type="ARBA" id="ARBA00022801"/>
    </source>
</evidence>
<evidence type="ECO:0000256" key="5">
    <source>
        <dbReference type="ARBA" id="ARBA00023295"/>
    </source>
</evidence>
<accession>A0A2V4C5L0</accession>